<dbReference type="RefSeq" id="WP_069396320.1">
    <property type="nucleotide sequence ID" value="NZ_JACKUN010000024.1"/>
</dbReference>
<evidence type="ECO:0000256" key="2">
    <source>
        <dbReference type="ARBA" id="ARBA00008420"/>
    </source>
</evidence>
<accession>A0A1E3TF02</accession>
<dbReference type="Pfam" id="PF01202">
    <property type="entry name" value="SKI"/>
    <property type="match status" value="1"/>
</dbReference>
<keyword evidence="5 10" id="KW-0547">Nucleotide-binding</keyword>
<dbReference type="PANTHER" id="PTHR43442">
    <property type="entry name" value="GLUCONOKINASE-RELATED"/>
    <property type="match status" value="1"/>
</dbReference>
<evidence type="ECO:0000256" key="8">
    <source>
        <dbReference type="ARBA" id="ARBA00023064"/>
    </source>
</evidence>
<dbReference type="SUPFAM" id="SSF52540">
    <property type="entry name" value="P-loop containing nucleoside triphosphate hydrolases"/>
    <property type="match status" value="1"/>
</dbReference>
<dbReference type="NCBIfam" id="TIGR01313">
    <property type="entry name" value="therm_gnt_kin"/>
    <property type="match status" value="1"/>
</dbReference>
<dbReference type="Proteomes" id="UP000252015">
    <property type="component" value="Unassembled WGS sequence"/>
</dbReference>
<evidence type="ECO:0000313" key="12">
    <source>
        <dbReference type="Proteomes" id="UP000252015"/>
    </source>
</evidence>
<evidence type="ECO:0000256" key="9">
    <source>
        <dbReference type="ARBA" id="ARBA00048090"/>
    </source>
</evidence>
<keyword evidence="8" id="KW-0311">Gluconate utilization</keyword>
<dbReference type="EMBL" id="UEGW01000001">
    <property type="protein sequence ID" value="SRX95027.1"/>
    <property type="molecule type" value="Genomic_DNA"/>
</dbReference>
<evidence type="ECO:0000256" key="5">
    <source>
        <dbReference type="ARBA" id="ARBA00022741"/>
    </source>
</evidence>
<dbReference type="GO" id="GO:0019521">
    <property type="term" value="P:D-gluconate metabolic process"/>
    <property type="evidence" value="ECO:0007669"/>
    <property type="project" value="UniProtKB-KW"/>
</dbReference>
<dbReference type="EC" id="2.7.1.12" evidence="3 10"/>
<dbReference type="InterPro" id="IPR031322">
    <property type="entry name" value="Shikimate/glucono_kinase"/>
</dbReference>
<proteinExistence type="inferred from homology"/>
<dbReference type="STRING" id="29313.BHQ16_12200"/>
<dbReference type="PANTHER" id="PTHR43442:SF3">
    <property type="entry name" value="GLUCONOKINASE-RELATED"/>
    <property type="match status" value="1"/>
</dbReference>
<evidence type="ECO:0000256" key="6">
    <source>
        <dbReference type="ARBA" id="ARBA00022777"/>
    </source>
</evidence>
<dbReference type="CDD" id="cd02021">
    <property type="entry name" value="GntK"/>
    <property type="match status" value="1"/>
</dbReference>
<sequence length="171" mass="18469">MTQPVPPIVVMGVSGSGKSTVGAALAQRLRAPFADADTFHPEANIAKMAAGHELNDDDRDPWLQAVGEWLTRHTDGGVISCSALKRKYRDQLRLHCPDTEFVGLNGAPELIARRLGARRGHFMPRSLLKSQFETLEPLGPDEAGIVVDIDQPVDAIVDGVMAHLTERLSGA</sequence>
<comment type="catalytic activity">
    <reaction evidence="9 10">
        <text>D-gluconate + ATP = 6-phospho-D-gluconate + ADP + H(+)</text>
        <dbReference type="Rhea" id="RHEA:19433"/>
        <dbReference type="ChEBI" id="CHEBI:15378"/>
        <dbReference type="ChEBI" id="CHEBI:18391"/>
        <dbReference type="ChEBI" id="CHEBI:30616"/>
        <dbReference type="ChEBI" id="CHEBI:58759"/>
        <dbReference type="ChEBI" id="CHEBI:456216"/>
        <dbReference type="EC" id="2.7.1.12"/>
    </reaction>
</comment>
<dbReference type="InterPro" id="IPR027417">
    <property type="entry name" value="P-loop_NTPase"/>
</dbReference>
<dbReference type="AlphaFoldDB" id="A0A1E3TF02"/>
<evidence type="ECO:0000256" key="7">
    <source>
        <dbReference type="ARBA" id="ARBA00022840"/>
    </source>
</evidence>
<gene>
    <name evidence="11" type="ORF">MSP7336_03291</name>
</gene>
<evidence type="ECO:0000256" key="3">
    <source>
        <dbReference type="ARBA" id="ARBA00012054"/>
    </source>
</evidence>
<dbReference type="FunFam" id="3.40.50.300:FF:000522">
    <property type="entry name" value="Gluconokinase"/>
    <property type="match status" value="1"/>
</dbReference>
<dbReference type="OrthoDB" id="9795716at2"/>
<dbReference type="InterPro" id="IPR006001">
    <property type="entry name" value="Therm_gnt_kin"/>
</dbReference>
<dbReference type="GO" id="GO:0005737">
    <property type="term" value="C:cytoplasm"/>
    <property type="evidence" value="ECO:0007669"/>
    <property type="project" value="TreeGrafter"/>
</dbReference>
<evidence type="ECO:0000256" key="1">
    <source>
        <dbReference type="ARBA" id="ARBA00004761"/>
    </source>
</evidence>
<keyword evidence="12" id="KW-1185">Reference proteome</keyword>
<evidence type="ECO:0000256" key="10">
    <source>
        <dbReference type="RuleBase" id="RU363066"/>
    </source>
</evidence>
<reference evidence="11 12" key="1">
    <citation type="submission" date="2018-05" db="EMBL/GenBank/DDBJ databases">
        <authorList>
            <consortium name="IHU Genomes"/>
        </authorList>
    </citation>
    <scope>NUCLEOTIDE SEQUENCE [LARGE SCALE GENOMIC DNA]</scope>
    <source>
        <strain evidence="11 12">P7336</strain>
    </source>
</reference>
<evidence type="ECO:0000256" key="4">
    <source>
        <dbReference type="ARBA" id="ARBA00022679"/>
    </source>
</evidence>
<dbReference type="GO" id="GO:0005524">
    <property type="term" value="F:ATP binding"/>
    <property type="evidence" value="ECO:0007669"/>
    <property type="project" value="UniProtKB-KW"/>
</dbReference>
<keyword evidence="7 10" id="KW-0067">ATP-binding</keyword>
<comment type="similarity">
    <text evidence="2 10">Belongs to the gluconokinase GntK/GntV family.</text>
</comment>
<protein>
    <recommendedName>
        <fullName evidence="3 10">Gluconokinase</fullName>
        <ecNumber evidence="3 10">2.7.1.12</ecNumber>
    </recommendedName>
</protein>
<comment type="pathway">
    <text evidence="1">Carbohydrate acid metabolism.</text>
</comment>
<keyword evidence="6 10" id="KW-0418">Kinase</keyword>
<keyword evidence="4 10" id="KW-0808">Transferase</keyword>
<evidence type="ECO:0000313" key="11">
    <source>
        <dbReference type="EMBL" id="SRX95027.1"/>
    </source>
</evidence>
<organism evidence="11 12">
    <name type="scientific">Mycobacterium shimoidei</name>
    <dbReference type="NCBI Taxonomy" id="29313"/>
    <lineage>
        <taxon>Bacteria</taxon>
        <taxon>Bacillati</taxon>
        <taxon>Actinomycetota</taxon>
        <taxon>Actinomycetes</taxon>
        <taxon>Mycobacteriales</taxon>
        <taxon>Mycobacteriaceae</taxon>
        <taxon>Mycobacterium</taxon>
    </lineage>
</organism>
<dbReference type="GO" id="GO:0046316">
    <property type="term" value="F:gluconokinase activity"/>
    <property type="evidence" value="ECO:0007669"/>
    <property type="project" value="UniProtKB-EC"/>
</dbReference>
<name>A0A1E3TF02_MYCSH</name>
<dbReference type="Gene3D" id="3.40.50.300">
    <property type="entry name" value="P-loop containing nucleotide triphosphate hydrolases"/>
    <property type="match status" value="1"/>
</dbReference>